<dbReference type="SUPFAM" id="SSF47616">
    <property type="entry name" value="GST C-terminal domain-like"/>
    <property type="match status" value="1"/>
</dbReference>
<sequence>LGLYQANIIMEYLDERFPHPPLMPVYPVMRGRSRLMMHRIDTDWYSLAAKIYANGAESAQAREELTEALLAVSAIFTEAPYFMSEEFSLVDCYLAPLLWRLPELGIELTGAGSKEMKEYMIRLFERESFQASLTETEREIRL</sequence>
<dbReference type="EMBL" id="LAZR01033741">
    <property type="protein sequence ID" value="KKL47227.1"/>
    <property type="molecule type" value="Genomic_DNA"/>
</dbReference>
<dbReference type="PANTHER" id="PTHR43968:SF6">
    <property type="entry name" value="GLUTATHIONE S-TRANSFERASE OMEGA"/>
    <property type="match status" value="1"/>
</dbReference>
<evidence type="ECO:0000259" key="1">
    <source>
        <dbReference type="PROSITE" id="PS50405"/>
    </source>
</evidence>
<dbReference type="InterPro" id="IPR010987">
    <property type="entry name" value="Glutathione-S-Trfase_C-like"/>
</dbReference>
<protein>
    <recommendedName>
        <fullName evidence="1">GST C-terminal domain-containing protein</fullName>
    </recommendedName>
</protein>
<accession>A0A0F9F7Z2</accession>
<feature type="non-terminal residue" evidence="2">
    <location>
        <position position="1"/>
    </location>
</feature>
<dbReference type="Gene3D" id="1.20.1050.10">
    <property type="match status" value="1"/>
</dbReference>
<evidence type="ECO:0000313" key="2">
    <source>
        <dbReference type="EMBL" id="KKL47227.1"/>
    </source>
</evidence>
<dbReference type="InterPro" id="IPR050983">
    <property type="entry name" value="GST_Omega/HSP26"/>
</dbReference>
<feature type="domain" description="GST C-terminal" evidence="1">
    <location>
        <begin position="26"/>
        <end position="142"/>
    </location>
</feature>
<proteinExistence type="predicted"/>
<dbReference type="InterPro" id="IPR004046">
    <property type="entry name" value="GST_C"/>
</dbReference>
<dbReference type="AlphaFoldDB" id="A0A0F9F7Z2"/>
<dbReference type="Pfam" id="PF00043">
    <property type="entry name" value="GST_C"/>
    <property type="match status" value="1"/>
</dbReference>
<dbReference type="CDD" id="cd03186">
    <property type="entry name" value="GST_C_SspA"/>
    <property type="match status" value="1"/>
</dbReference>
<dbReference type="InterPro" id="IPR036282">
    <property type="entry name" value="Glutathione-S-Trfase_C_sf"/>
</dbReference>
<gene>
    <name evidence="2" type="ORF">LCGC14_2337630</name>
</gene>
<comment type="caution">
    <text evidence="2">The sequence shown here is derived from an EMBL/GenBank/DDBJ whole genome shotgun (WGS) entry which is preliminary data.</text>
</comment>
<dbReference type="PANTHER" id="PTHR43968">
    <property type="match status" value="1"/>
</dbReference>
<organism evidence="2">
    <name type="scientific">marine sediment metagenome</name>
    <dbReference type="NCBI Taxonomy" id="412755"/>
    <lineage>
        <taxon>unclassified sequences</taxon>
        <taxon>metagenomes</taxon>
        <taxon>ecological metagenomes</taxon>
    </lineage>
</organism>
<name>A0A0F9F7Z2_9ZZZZ</name>
<reference evidence="2" key="1">
    <citation type="journal article" date="2015" name="Nature">
        <title>Complex archaea that bridge the gap between prokaryotes and eukaryotes.</title>
        <authorList>
            <person name="Spang A."/>
            <person name="Saw J.H."/>
            <person name="Jorgensen S.L."/>
            <person name="Zaremba-Niedzwiedzka K."/>
            <person name="Martijn J."/>
            <person name="Lind A.E."/>
            <person name="van Eijk R."/>
            <person name="Schleper C."/>
            <person name="Guy L."/>
            <person name="Ettema T.J."/>
        </authorList>
    </citation>
    <scope>NUCLEOTIDE SEQUENCE</scope>
</reference>
<dbReference type="InterPro" id="IPR034342">
    <property type="entry name" value="SspA_C"/>
</dbReference>
<dbReference type="PROSITE" id="PS50405">
    <property type="entry name" value="GST_CTER"/>
    <property type="match status" value="1"/>
</dbReference>
<dbReference type="GO" id="GO:0005737">
    <property type="term" value="C:cytoplasm"/>
    <property type="evidence" value="ECO:0007669"/>
    <property type="project" value="TreeGrafter"/>
</dbReference>